<evidence type="ECO:0000256" key="3">
    <source>
        <dbReference type="PROSITE-ProRule" id="PRU00175"/>
    </source>
</evidence>
<sequence>MNKSNEKALDRNEGADQPESHPNFVDKITSTVKNISRYFKGDGDQAFIWRLRAIQPENDLELDTTKDEPGLMTTIRITKEQIDKRLQCAVCLDDFVIKEEAMKMMCDHIFHEECITNWIIVHGTCPVCRRYYCPGELHLPQERVTPPVNPTVAQRLYRAICSPLAYFFPRLVSVPAAANANNGRRPNRPTPMYRLVRSERVLSDADRERIENETLETMDDYVFCHVMFVMQNSERQRYSGTAVNAMAERMRNRFGQLHRLPGPVDVDPAGVNPPSPPPQPQPPRPAAVRQGFEMPTDVTTTEYLGHY</sequence>
<evidence type="ECO:0000256" key="2">
    <source>
        <dbReference type="ARBA" id="ARBA00022833"/>
    </source>
</evidence>
<feature type="compositionally biased region" description="Pro residues" evidence="4">
    <location>
        <begin position="271"/>
        <end position="285"/>
    </location>
</feature>
<feature type="region of interest" description="Disordered" evidence="4">
    <location>
        <begin position="1"/>
        <end position="24"/>
    </location>
</feature>
<dbReference type="SUPFAM" id="SSF57850">
    <property type="entry name" value="RING/U-box"/>
    <property type="match status" value="1"/>
</dbReference>
<name>A0A6G0T1F9_APHGL</name>
<evidence type="ECO:0000256" key="1">
    <source>
        <dbReference type="ARBA" id="ARBA00022771"/>
    </source>
</evidence>
<feature type="compositionally biased region" description="Polar residues" evidence="4">
    <location>
        <begin position="297"/>
        <end position="307"/>
    </location>
</feature>
<dbReference type="Gene3D" id="3.30.40.10">
    <property type="entry name" value="Zinc/RING finger domain, C3HC4 (zinc finger)"/>
    <property type="match status" value="1"/>
</dbReference>
<keyword evidence="2" id="KW-0862">Zinc</keyword>
<dbReference type="OrthoDB" id="8062037at2759"/>
<reference evidence="6 7" key="1">
    <citation type="submission" date="2019-08" db="EMBL/GenBank/DDBJ databases">
        <title>The genome of the soybean aphid Biotype 1, its phylome, world population structure and adaptation to the North American continent.</title>
        <authorList>
            <person name="Giordano R."/>
            <person name="Donthu R.K."/>
            <person name="Hernandez A.G."/>
            <person name="Wright C.L."/>
            <person name="Zimin A.V."/>
        </authorList>
    </citation>
    <scope>NUCLEOTIDE SEQUENCE [LARGE SCALE GENOMIC DNA]</scope>
    <source>
        <tissue evidence="6">Whole aphids</tissue>
    </source>
</reference>
<keyword evidence="7" id="KW-1185">Reference proteome</keyword>
<dbReference type="GO" id="GO:0061630">
    <property type="term" value="F:ubiquitin protein ligase activity"/>
    <property type="evidence" value="ECO:0007669"/>
    <property type="project" value="TreeGrafter"/>
</dbReference>
<dbReference type="AlphaFoldDB" id="A0A6G0T1F9"/>
<dbReference type="GO" id="GO:0008270">
    <property type="term" value="F:zinc ion binding"/>
    <property type="evidence" value="ECO:0007669"/>
    <property type="project" value="UniProtKB-KW"/>
</dbReference>
<dbReference type="InterPro" id="IPR001841">
    <property type="entry name" value="Znf_RING"/>
</dbReference>
<gene>
    <name evidence="6" type="ORF">AGLY_015430</name>
</gene>
<dbReference type="InterPro" id="IPR013083">
    <property type="entry name" value="Znf_RING/FYVE/PHD"/>
</dbReference>
<feature type="domain" description="RING-type" evidence="5">
    <location>
        <begin position="88"/>
        <end position="129"/>
    </location>
</feature>
<feature type="region of interest" description="Disordered" evidence="4">
    <location>
        <begin position="258"/>
        <end position="307"/>
    </location>
</feature>
<dbReference type="Proteomes" id="UP000475862">
    <property type="component" value="Unassembled WGS sequence"/>
</dbReference>
<dbReference type="PANTHER" id="PTHR22765">
    <property type="entry name" value="RING FINGER AND PROTEASE ASSOCIATED DOMAIN-CONTAINING"/>
    <property type="match status" value="1"/>
</dbReference>
<dbReference type="InterPro" id="IPR051826">
    <property type="entry name" value="E3_ubiquitin-ligase_domain"/>
</dbReference>
<dbReference type="PANTHER" id="PTHR22765:SF272">
    <property type="entry name" value="E3 UBIQUITIN-PROTEIN LIGASE PRAJA-2"/>
    <property type="match status" value="1"/>
</dbReference>
<evidence type="ECO:0000259" key="5">
    <source>
        <dbReference type="PROSITE" id="PS50089"/>
    </source>
</evidence>
<protein>
    <recommendedName>
        <fullName evidence="5">RING-type domain-containing protein</fullName>
    </recommendedName>
</protein>
<evidence type="ECO:0000256" key="4">
    <source>
        <dbReference type="SAM" id="MobiDB-lite"/>
    </source>
</evidence>
<keyword evidence="1 3" id="KW-0863">Zinc-finger</keyword>
<keyword evidence="1 3" id="KW-0479">Metal-binding</keyword>
<dbReference type="SMART" id="SM00184">
    <property type="entry name" value="RING"/>
    <property type="match status" value="1"/>
</dbReference>
<dbReference type="EMBL" id="VYZN01000071">
    <property type="protein sequence ID" value="KAE9524185.1"/>
    <property type="molecule type" value="Genomic_DNA"/>
</dbReference>
<dbReference type="PROSITE" id="PS50089">
    <property type="entry name" value="ZF_RING_2"/>
    <property type="match status" value="1"/>
</dbReference>
<evidence type="ECO:0000313" key="6">
    <source>
        <dbReference type="EMBL" id="KAE9524185.1"/>
    </source>
</evidence>
<organism evidence="6 7">
    <name type="scientific">Aphis glycines</name>
    <name type="common">Soybean aphid</name>
    <dbReference type="NCBI Taxonomy" id="307491"/>
    <lineage>
        <taxon>Eukaryota</taxon>
        <taxon>Metazoa</taxon>
        <taxon>Ecdysozoa</taxon>
        <taxon>Arthropoda</taxon>
        <taxon>Hexapoda</taxon>
        <taxon>Insecta</taxon>
        <taxon>Pterygota</taxon>
        <taxon>Neoptera</taxon>
        <taxon>Paraneoptera</taxon>
        <taxon>Hemiptera</taxon>
        <taxon>Sternorrhyncha</taxon>
        <taxon>Aphidomorpha</taxon>
        <taxon>Aphidoidea</taxon>
        <taxon>Aphididae</taxon>
        <taxon>Aphidini</taxon>
        <taxon>Aphis</taxon>
        <taxon>Aphis</taxon>
    </lineage>
</organism>
<accession>A0A6G0T1F9</accession>
<feature type="compositionally biased region" description="Basic and acidic residues" evidence="4">
    <location>
        <begin position="1"/>
        <end position="14"/>
    </location>
</feature>
<proteinExistence type="predicted"/>
<comment type="caution">
    <text evidence="6">The sequence shown here is derived from an EMBL/GenBank/DDBJ whole genome shotgun (WGS) entry which is preliminary data.</text>
</comment>
<dbReference type="Pfam" id="PF13639">
    <property type="entry name" value="zf-RING_2"/>
    <property type="match status" value="1"/>
</dbReference>
<dbReference type="GO" id="GO:0006511">
    <property type="term" value="P:ubiquitin-dependent protein catabolic process"/>
    <property type="evidence" value="ECO:0007669"/>
    <property type="project" value="TreeGrafter"/>
</dbReference>
<evidence type="ECO:0000313" key="7">
    <source>
        <dbReference type="Proteomes" id="UP000475862"/>
    </source>
</evidence>